<protein>
    <submittedName>
        <fullName evidence="4">Nucleotidyltransferase family protein</fullName>
    </submittedName>
</protein>
<dbReference type="RefSeq" id="WP_269022349.1">
    <property type="nucleotide sequence ID" value="NZ_CP113517.1"/>
</dbReference>
<proteinExistence type="predicted"/>
<dbReference type="Gene3D" id="3.90.550.10">
    <property type="entry name" value="Spore Coat Polysaccharide Biosynthesis Protein SpsA, Chain A"/>
    <property type="match status" value="1"/>
</dbReference>
<evidence type="ECO:0000313" key="5">
    <source>
        <dbReference type="Proteomes" id="UP001162780"/>
    </source>
</evidence>
<dbReference type="InterPro" id="IPR029044">
    <property type="entry name" value="Nucleotide-diphossugar_trans"/>
</dbReference>
<gene>
    <name evidence="4" type="ORF">NM686_003265</name>
</gene>
<name>A0ABY7GM36_9GAMM</name>
<dbReference type="PANTHER" id="PTHR43584">
    <property type="entry name" value="NUCLEOTIDYL TRANSFERASE"/>
    <property type="match status" value="1"/>
</dbReference>
<dbReference type="NCBIfam" id="NF045761">
    <property type="entry name" value="NAMPUrTaseMurU"/>
    <property type="match status" value="1"/>
</dbReference>
<evidence type="ECO:0000259" key="3">
    <source>
        <dbReference type="Pfam" id="PF00483"/>
    </source>
</evidence>
<dbReference type="EMBL" id="CP113517">
    <property type="protein sequence ID" value="WAR45549.1"/>
    <property type="molecule type" value="Genomic_DNA"/>
</dbReference>
<reference evidence="4" key="1">
    <citation type="submission" date="2022-11" db="EMBL/GenBank/DDBJ databases">
        <title>Methylomonas rapida sp. nov., Carotenoid-Producing Obligate Methanotrophs with High Growth Characteristics and Biotechnological Potential.</title>
        <authorList>
            <person name="Tikhonova E.N."/>
            <person name="Suleimanov R.Z."/>
            <person name="Miroshnikov K."/>
            <person name="Oshkin I.Y."/>
            <person name="Belova S.E."/>
            <person name="Danilova O.V."/>
            <person name="Ashikhmin A."/>
            <person name="Konopkin A."/>
            <person name="But S.Y."/>
            <person name="Khmelenina V.N."/>
            <person name="Kuznetsov N."/>
            <person name="Pimenov N.V."/>
            <person name="Dedysh S.N."/>
        </authorList>
    </citation>
    <scope>NUCLEOTIDE SEQUENCE</scope>
    <source>
        <strain evidence="4">MP1</strain>
    </source>
</reference>
<keyword evidence="5" id="KW-1185">Reference proteome</keyword>
<dbReference type="CDD" id="cd06422">
    <property type="entry name" value="NTP_transferase_like_1"/>
    <property type="match status" value="1"/>
</dbReference>
<dbReference type="InterPro" id="IPR054790">
    <property type="entry name" value="MurU"/>
</dbReference>
<sequence>MKAMILAAGRGERMRPLTDSKPKPLLKLADKALIEYCLENLVAAGFVDIVINVAYLGHQIIEYCGDGSRWQASIQYSDEGQTALETAGGIAKALPLLGDSPFLVVNADILFDYPLASLRKRSIELAHLVLIDNPPHHPQGDFCLQETGFLSEQGAQKLTFSGIGVYDPALFAEVKVGQALKLRPLLQQAMRMGKVSGEYFGGLWCDIGTPQRLQEVAGSLELSAY</sequence>
<dbReference type="InterPro" id="IPR005835">
    <property type="entry name" value="NTP_transferase_dom"/>
</dbReference>
<keyword evidence="2" id="KW-0548">Nucleotidyltransferase</keyword>
<evidence type="ECO:0000313" key="4">
    <source>
        <dbReference type="EMBL" id="WAR45549.1"/>
    </source>
</evidence>
<accession>A0ABY7GM36</accession>
<evidence type="ECO:0000256" key="1">
    <source>
        <dbReference type="ARBA" id="ARBA00022679"/>
    </source>
</evidence>
<feature type="domain" description="Nucleotidyl transferase" evidence="3">
    <location>
        <begin position="2"/>
        <end position="217"/>
    </location>
</feature>
<keyword evidence="1" id="KW-0808">Transferase</keyword>
<dbReference type="PANTHER" id="PTHR43584:SF8">
    <property type="entry name" value="N-ACETYLMURAMATE ALPHA-1-PHOSPHATE URIDYLYLTRANSFERASE"/>
    <property type="match status" value="1"/>
</dbReference>
<evidence type="ECO:0000256" key="2">
    <source>
        <dbReference type="ARBA" id="ARBA00022695"/>
    </source>
</evidence>
<dbReference type="Pfam" id="PF00483">
    <property type="entry name" value="NTP_transferase"/>
    <property type="match status" value="1"/>
</dbReference>
<dbReference type="Proteomes" id="UP001162780">
    <property type="component" value="Chromosome"/>
</dbReference>
<dbReference type="SUPFAM" id="SSF53448">
    <property type="entry name" value="Nucleotide-diphospho-sugar transferases"/>
    <property type="match status" value="1"/>
</dbReference>
<organism evidence="4 5">
    <name type="scientific">Methylomonas rapida</name>
    <dbReference type="NCBI Taxonomy" id="2963939"/>
    <lineage>
        <taxon>Bacteria</taxon>
        <taxon>Pseudomonadati</taxon>
        <taxon>Pseudomonadota</taxon>
        <taxon>Gammaproteobacteria</taxon>
        <taxon>Methylococcales</taxon>
        <taxon>Methylococcaceae</taxon>
        <taxon>Methylomonas</taxon>
    </lineage>
</organism>
<dbReference type="InterPro" id="IPR050065">
    <property type="entry name" value="GlmU-like"/>
</dbReference>